<comment type="caution">
    <text evidence="5">The sequence shown here is derived from an EMBL/GenBank/DDBJ whole genome shotgun (WGS) entry which is preliminary data.</text>
</comment>
<dbReference type="SUPFAM" id="SSF47336">
    <property type="entry name" value="ACP-like"/>
    <property type="match status" value="1"/>
</dbReference>
<feature type="region of interest" description="Disordered" evidence="3">
    <location>
        <begin position="166"/>
        <end position="192"/>
    </location>
</feature>
<evidence type="ECO:0000256" key="2">
    <source>
        <dbReference type="ARBA" id="ARBA00022553"/>
    </source>
</evidence>
<dbReference type="SUPFAM" id="SSF56801">
    <property type="entry name" value="Acetyl-CoA synthetase-like"/>
    <property type="match status" value="1"/>
</dbReference>
<feature type="compositionally biased region" description="Basic residues" evidence="3">
    <location>
        <begin position="183"/>
        <end position="192"/>
    </location>
</feature>
<evidence type="ECO:0000313" key="6">
    <source>
        <dbReference type="Proteomes" id="UP001611548"/>
    </source>
</evidence>
<keyword evidence="2" id="KW-0597">Phosphoprotein</keyword>
<dbReference type="PROSITE" id="PS50075">
    <property type="entry name" value="CARRIER"/>
    <property type="match status" value="1"/>
</dbReference>
<dbReference type="Gene3D" id="3.30.300.30">
    <property type="match status" value="1"/>
</dbReference>
<dbReference type="PROSITE" id="PS00455">
    <property type="entry name" value="AMP_BINDING"/>
    <property type="match status" value="1"/>
</dbReference>
<dbReference type="Gene3D" id="1.10.1200.10">
    <property type="entry name" value="ACP-like"/>
    <property type="match status" value="1"/>
</dbReference>
<dbReference type="InterPro" id="IPR006162">
    <property type="entry name" value="Ppantetheine_attach_site"/>
</dbReference>
<reference evidence="5 6" key="1">
    <citation type="submission" date="2024-10" db="EMBL/GenBank/DDBJ databases">
        <title>The Natural Products Discovery Center: Release of the First 8490 Sequenced Strains for Exploring Actinobacteria Biosynthetic Diversity.</title>
        <authorList>
            <person name="Kalkreuter E."/>
            <person name="Kautsar S.A."/>
            <person name="Yang D."/>
            <person name="Bader C.D."/>
            <person name="Teijaro C.N."/>
            <person name="Fluegel L."/>
            <person name="Davis C.M."/>
            <person name="Simpson J.R."/>
            <person name="Lauterbach L."/>
            <person name="Steele A.D."/>
            <person name="Gui C."/>
            <person name="Meng S."/>
            <person name="Li G."/>
            <person name="Viehrig K."/>
            <person name="Ye F."/>
            <person name="Su P."/>
            <person name="Kiefer A.F."/>
            <person name="Nichols A."/>
            <person name="Cepeda A.J."/>
            <person name="Yan W."/>
            <person name="Fan B."/>
            <person name="Jiang Y."/>
            <person name="Adhikari A."/>
            <person name="Zheng C.-J."/>
            <person name="Schuster L."/>
            <person name="Cowan T.M."/>
            <person name="Smanski M.J."/>
            <person name="Chevrette M.G."/>
            <person name="De Carvalho L.P.S."/>
            <person name="Shen B."/>
        </authorList>
    </citation>
    <scope>NUCLEOTIDE SEQUENCE [LARGE SCALE GENOMIC DNA]</scope>
    <source>
        <strain evidence="5 6">NPDC020327</strain>
    </source>
</reference>
<gene>
    <name evidence="5" type="ORF">ACH429_09300</name>
</gene>
<dbReference type="PANTHER" id="PTHR45527:SF1">
    <property type="entry name" value="FATTY ACID SYNTHASE"/>
    <property type="match status" value="1"/>
</dbReference>
<evidence type="ECO:0000256" key="1">
    <source>
        <dbReference type="ARBA" id="ARBA00022450"/>
    </source>
</evidence>
<dbReference type="InterPro" id="IPR025110">
    <property type="entry name" value="AMP-bd_C"/>
</dbReference>
<dbReference type="PROSITE" id="PS00012">
    <property type="entry name" value="PHOSPHOPANTETHEINE"/>
    <property type="match status" value="1"/>
</dbReference>
<dbReference type="EMBL" id="JBIRWE010000003">
    <property type="protein sequence ID" value="MFI1964303.1"/>
    <property type="molecule type" value="Genomic_DNA"/>
</dbReference>
<dbReference type="InterPro" id="IPR010071">
    <property type="entry name" value="AA_adenyl_dom"/>
</dbReference>
<keyword evidence="6" id="KW-1185">Reference proteome</keyword>
<evidence type="ECO:0000256" key="3">
    <source>
        <dbReference type="SAM" id="MobiDB-lite"/>
    </source>
</evidence>
<dbReference type="NCBIfam" id="TIGR01733">
    <property type="entry name" value="AA-adenyl-dom"/>
    <property type="match status" value="1"/>
</dbReference>
<dbReference type="Gene3D" id="3.40.50.12780">
    <property type="entry name" value="N-terminal domain of ligase-like"/>
    <property type="match status" value="1"/>
</dbReference>
<dbReference type="Pfam" id="PF00550">
    <property type="entry name" value="PP-binding"/>
    <property type="match status" value="1"/>
</dbReference>
<organism evidence="5 6">
    <name type="scientific">Streptomyces pathocidini</name>
    <dbReference type="NCBI Taxonomy" id="1650571"/>
    <lineage>
        <taxon>Bacteria</taxon>
        <taxon>Bacillati</taxon>
        <taxon>Actinomycetota</taxon>
        <taxon>Actinomycetes</taxon>
        <taxon>Kitasatosporales</taxon>
        <taxon>Streptomycetaceae</taxon>
        <taxon>Streptomyces</taxon>
    </lineage>
</organism>
<evidence type="ECO:0000313" key="5">
    <source>
        <dbReference type="EMBL" id="MFI1964303.1"/>
    </source>
</evidence>
<feature type="domain" description="Carrier" evidence="4">
    <location>
        <begin position="963"/>
        <end position="1044"/>
    </location>
</feature>
<dbReference type="InterPro" id="IPR000873">
    <property type="entry name" value="AMP-dep_synth/lig_dom"/>
</dbReference>
<dbReference type="Pfam" id="PF00501">
    <property type="entry name" value="AMP-binding"/>
    <property type="match status" value="1"/>
</dbReference>
<dbReference type="CDD" id="cd05930">
    <property type="entry name" value="A_NRPS"/>
    <property type="match status" value="1"/>
</dbReference>
<dbReference type="InterPro" id="IPR036736">
    <property type="entry name" value="ACP-like_sf"/>
</dbReference>
<evidence type="ECO:0000259" key="4">
    <source>
        <dbReference type="PROSITE" id="PS50075"/>
    </source>
</evidence>
<keyword evidence="1" id="KW-0596">Phosphopantetheine</keyword>
<proteinExistence type="predicted"/>
<dbReference type="InterPro" id="IPR020845">
    <property type="entry name" value="AMP-binding_CS"/>
</dbReference>
<dbReference type="Proteomes" id="UP001611548">
    <property type="component" value="Unassembled WGS sequence"/>
</dbReference>
<dbReference type="Pfam" id="PF13193">
    <property type="entry name" value="AMP-binding_C"/>
    <property type="match status" value="1"/>
</dbReference>
<dbReference type="InterPro" id="IPR042099">
    <property type="entry name" value="ANL_N_sf"/>
</dbReference>
<dbReference type="PANTHER" id="PTHR45527">
    <property type="entry name" value="NONRIBOSOMAL PEPTIDE SYNTHETASE"/>
    <property type="match status" value="1"/>
</dbReference>
<accession>A0ABW7UU54</accession>
<dbReference type="SUPFAM" id="SSF52777">
    <property type="entry name" value="CoA-dependent acyltransferases"/>
    <property type="match status" value="1"/>
</dbReference>
<sequence length="1050" mass="110426">MAPTPNPPYRRPVSPTEWLYLAARRLGPDMVFHLVFEGEGALDPDALRSAVEAAGHACPGTRLIRAGRMWRDSGRPPRVRVRADTTDGLIDPDTGPSCEVVLVPPTAPGRPTTLVFRAFHGVMDGHSALTWAAEVFRALRGEPPRPARSSETDYGLLASLGTTTRRPPLLLDQHSPHAGAARAGRRTGPRRAVWRHRTLPGTHPALTARLAQALADATAAAGSPGAARSGTAGTARIMVPVDLRRHRPEPAPTATANLALPVFLNLDAGGDWRAAQADLLRLLAEHRELATGFESGLARLPLPAVAALLRAGRAAAERRDRHLASAVVSHLGRVDLTAYSAPGFTATSVYALPVHAPLVPVSCVTAETVHGTELTLGVQGAPEDVAARADALLDHLAAALTKTPSRPAAPAPTPAPAAAAPPDTTVVHLFRAQAARTPGAPALCGPEGEMTYRELDRRSDAVAAELVRLGVAAEDRVGLVVDRTPAGVAGLWGILKAGAAYVPMDSRHPPAYIRQVLEDAEVKACLTQRHHLTGAAGALPPHLVRPVEEIPDGPPPGVRLPPGPAPDSLAYVIHTSGSTGRPKGVQIEHAGLVGFVRWASELCRVDAGTRFGFLSSFAFDISCFPLFLPLLAGGAAVLLPGEPTRAALRALLDEGRADTLALTPSHLDLIERLDLDPYGVRMLLAGGERFTRSAAERARDRFGPGCRIVNAYGPTETTVICLAHVLDGTEARHEIPIGRPGPYAQVELASPGGSDGPREAGAAGEILVSGVQLARGYLDHPDLDAERFVTGADGVRRYRTGDLGRRLPDGGIEFAGRTDDQVKIAGHRIEPGEIEAVLEHHPAVQRAAVLARRREGDLGLALCAYVQPAASPNPGLGPALRAYLAERLPAEKVPAAVLPLAAWPTTVNGKLDANALPGPFANEAAVNEKAADGDAVRETAVGGDAVNGTAVSGAAPDTPHEPTPLEDRLAGIWSRVLQVDTELLGPDADFHRLGGDSLALLEMLAAVADDLLAPGREPHLMYEIEQFMDALTLDRLCGAVHRVRTAGEEG</sequence>
<protein>
    <submittedName>
        <fullName evidence="5">Non-ribosomal peptide synthetase</fullName>
    </submittedName>
</protein>
<dbReference type="RefSeq" id="WP_398718199.1">
    <property type="nucleotide sequence ID" value="NZ_JBIRWE010000003.1"/>
</dbReference>
<name>A0ABW7UU54_9ACTN</name>
<dbReference type="InterPro" id="IPR045851">
    <property type="entry name" value="AMP-bd_C_sf"/>
</dbReference>
<dbReference type="InterPro" id="IPR009081">
    <property type="entry name" value="PP-bd_ACP"/>
</dbReference>